<dbReference type="SUPFAM" id="SSF52833">
    <property type="entry name" value="Thioredoxin-like"/>
    <property type="match status" value="1"/>
</dbReference>
<dbReference type="RefSeq" id="WP_183963848.1">
    <property type="nucleotide sequence ID" value="NZ_BAABEW010000004.1"/>
</dbReference>
<reference evidence="4 5" key="1">
    <citation type="submission" date="2020-08" db="EMBL/GenBank/DDBJ databases">
        <title>Genomic Encyclopedia of Type Strains, Phase IV (KMG-IV): sequencing the most valuable type-strain genomes for metagenomic binning, comparative biology and taxonomic classification.</title>
        <authorList>
            <person name="Goeker M."/>
        </authorList>
    </citation>
    <scope>NUCLEOTIDE SEQUENCE [LARGE SCALE GENOMIC DNA]</scope>
    <source>
        <strain evidence="4 5">DSM 29781</strain>
    </source>
</reference>
<dbReference type="Proteomes" id="UP000532440">
    <property type="component" value="Unassembled WGS sequence"/>
</dbReference>
<keyword evidence="5" id="KW-1185">Reference proteome</keyword>
<evidence type="ECO:0000259" key="3">
    <source>
        <dbReference type="PROSITE" id="PS51352"/>
    </source>
</evidence>
<sequence length="222" mass="24270">MRSALPSEALSRWCSAALCLALSVAFIWGAWRQTSGFDVWTFEGLRQLQVAEGQLRAPVVTLRHSDGSVAPAPWHADSAVPSAYLVDFIYTRCPGLCRALGSEYQQMQRELIVRGQHDPAYRGVQLLSVSFDLAHDGVPQLQRAAAQWGAQEVHWRFAVPDGEADSRALLRSLGVVAIPDGAGGFVHNGDIHLLDRNGRLRGLFGFDEWPRALAAARKLTAG</sequence>
<dbReference type="CDD" id="cd02968">
    <property type="entry name" value="SCO"/>
    <property type="match status" value="1"/>
</dbReference>
<name>A0A7W8HFU9_9BURK</name>
<comment type="caution">
    <text evidence="4">The sequence shown here is derived from an EMBL/GenBank/DDBJ whole genome shotgun (WGS) entry which is preliminary data.</text>
</comment>
<comment type="similarity">
    <text evidence="1">Belongs to the SCO1/2 family.</text>
</comment>
<dbReference type="EMBL" id="JACHGB010000001">
    <property type="protein sequence ID" value="MBB5270473.1"/>
    <property type="molecule type" value="Genomic_DNA"/>
</dbReference>
<dbReference type="InterPro" id="IPR013766">
    <property type="entry name" value="Thioredoxin_domain"/>
</dbReference>
<dbReference type="InterPro" id="IPR003782">
    <property type="entry name" value="SCO1/SenC"/>
</dbReference>
<feature type="domain" description="Thioredoxin" evidence="3">
    <location>
        <begin position="51"/>
        <end position="221"/>
    </location>
</feature>
<dbReference type="PROSITE" id="PS51352">
    <property type="entry name" value="THIOREDOXIN_2"/>
    <property type="match status" value="1"/>
</dbReference>
<gene>
    <name evidence="4" type="ORF">HNQ70_000457</name>
</gene>
<accession>A0A7W8HFU9</accession>
<protein>
    <submittedName>
        <fullName evidence="4">Protein SCO1/2</fullName>
    </submittedName>
</protein>
<evidence type="ECO:0000313" key="5">
    <source>
        <dbReference type="Proteomes" id="UP000532440"/>
    </source>
</evidence>
<dbReference type="InterPro" id="IPR036249">
    <property type="entry name" value="Thioredoxin-like_sf"/>
</dbReference>
<keyword evidence="2" id="KW-0186">Copper</keyword>
<organism evidence="4 5">
    <name type="scientific">Quisquiliibacterium transsilvanicum</name>
    <dbReference type="NCBI Taxonomy" id="1549638"/>
    <lineage>
        <taxon>Bacteria</taxon>
        <taxon>Pseudomonadati</taxon>
        <taxon>Pseudomonadota</taxon>
        <taxon>Betaproteobacteria</taxon>
        <taxon>Burkholderiales</taxon>
        <taxon>Burkholderiaceae</taxon>
        <taxon>Quisquiliibacterium</taxon>
    </lineage>
</organism>
<proteinExistence type="inferred from homology"/>
<evidence type="ECO:0000256" key="1">
    <source>
        <dbReference type="ARBA" id="ARBA00010996"/>
    </source>
</evidence>
<dbReference type="AlphaFoldDB" id="A0A7W8HFU9"/>
<dbReference type="Gene3D" id="3.40.30.10">
    <property type="entry name" value="Glutaredoxin"/>
    <property type="match status" value="1"/>
</dbReference>
<evidence type="ECO:0000313" key="4">
    <source>
        <dbReference type="EMBL" id="MBB5270473.1"/>
    </source>
</evidence>
<evidence type="ECO:0000256" key="2">
    <source>
        <dbReference type="ARBA" id="ARBA00023008"/>
    </source>
</evidence>